<dbReference type="RefSeq" id="WP_281892469.1">
    <property type="nucleotide sequence ID" value="NZ_BSDI01000003.1"/>
</dbReference>
<evidence type="ECO:0000259" key="1">
    <source>
        <dbReference type="Pfam" id="PF12862"/>
    </source>
</evidence>
<evidence type="ECO:0000313" key="2">
    <source>
        <dbReference type="EMBL" id="GLH95448.1"/>
    </source>
</evidence>
<dbReference type="SUPFAM" id="SSF50494">
    <property type="entry name" value="Trypsin-like serine proteases"/>
    <property type="match status" value="1"/>
</dbReference>
<keyword evidence="3" id="KW-1185">Reference proteome</keyword>
<dbReference type="Pfam" id="PF13365">
    <property type="entry name" value="Trypsin_2"/>
    <property type="match status" value="1"/>
</dbReference>
<dbReference type="InterPro" id="IPR026000">
    <property type="entry name" value="Apc5_dom"/>
</dbReference>
<name>A0ABQ5QM50_9ACTN</name>
<accession>A0ABQ5QM50</accession>
<dbReference type="Pfam" id="PF13374">
    <property type="entry name" value="TPR_10"/>
    <property type="match status" value="4"/>
</dbReference>
<dbReference type="EMBL" id="BSDI01000003">
    <property type="protein sequence ID" value="GLH95448.1"/>
    <property type="molecule type" value="Genomic_DNA"/>
</dbReference>
<dbReference type="Gene3D" id="3.40.50.300">
    <property type="entry name" value="P-loop containing nucleotide triphosphate hydrolases"/>
    <property type="match status" value="1"/>
</dbReference>
<dbReference type="Gene3D" id="2.40.10.10">
    <property type="entry name" value="Trypsin-like serine proteases"/>
    <property type="match status" value="1"/>
</dbReference>
<dbReference type="InterPro" id="IPR027417">
    <property type="entry name" value="P-loop_NTPase"/>
</dbReference>
<dbReference type="PANTHER" id="PTHR19959:SF119">
    <property type="entry name" value="FUNGAL LIPASE-LIKE DOMAIN-CONTAINING PROTEIN"/>
    <property type="match status" value="1"/>
</dbReference>
<dbReference type="Gene3D" id="1.25.40.10">
    <property type="entry name" value="Tetratricopeptide repeat domain"/>
    <property type="match status" value="5"/>
</dbReference>
<dbReference type="SUPFAM" id="SSF52540">
    <property type="entry name" value="P-loop containing nucleoside triphosphate hydrolases"/>
    <property type="match status" value="1"/>
</dbReference>
<dbReference type="SUPFAM" id="SSF48452">
    <property type="entry name" value="TPR-like"/>
    <property type="match status" value="3"/>
</dbReference>
<dbReference type="PANTHER" id="PTHR19959">
    <property type="entry name" value="KINESIN LIGHT CHAIN"/>
    <property type="match status" value="1"/>
</dbReference>
<feature type="domain" description="Anaphase-promoting complex subunit 5" evidence="1">
    <location>
        <begin position="1250"/>
        <end position="1308"/>
    </location>
</feature>
<evidence type="ECO:0000313" key="3">
    <source>
        <dbReference type="Proteomes" id="UP001144280"/>
    </source>
</evidence>
<dbReference type="InterPro" id="IPR043504">
    <property type="entry name" value="Peptidase_S1_PA_chymotrypsin"/>
</dbReference>
<comment type="caution">
    <text evidence="2">The sequence shown here is derived from an EMBL/GenBank/DDBJ whole genome shotgun (WGS) entry which is preliminary data.</text>
</comment>
<reference evidence="2" key="1">
    <citation type="submission" date="2022-12" db="EMBL/GenBank/DDBJ databases">
        <title>New Phytohabitans aurantiacus sp. RD004123 nov., an actinomycete isolated from soil.</title>
        <authorList>
            <person name="Triningsih D.W."/>
            <person name="Harunari E."/>
            <person name="Igarashi Y."/>
        </authorList>
    </citation>
    <scope>NUCLEOTIDE SEQUENCE</scope>
    <source>
        <strain evidence="2">RD004123</strain>
    </source>
</reference>
<dbReference type="SMART" id="SM00028">
    <property type="entry name" value="TPR"/>
    <property type="match status" value="8"/>
</dbReference>
<dbReference type="Pfam" id="PF13181">
    <property type="entry name" value="TPR_8"/>
    <property type="match status" value="1"/>
</dbReference>
<sequence length="1376" mass="148201">MRVLARVVEVIGVGRGSGYAVGADLILTAAHVVAGRDDCQVRPADAVDPLPATVVWRDERVDAALLRLGSARWPGLTTSWGRVSGVRLVGCVATGFPWAQRQADGSVAEEMIHATVVPGTAHRLGRYAINVMTAQPYDPPDGRSPWRGMSGAGLLAQDGHHLLGVLVDDPQRFQPSRLEAVPVEYLLADAGFAALVGISPRRLVQLPPHPFLRPAYQPLPRRPSDPQLLMPQFGVVPFLGRETLVDELVRWASDDDPLAVALVSGAGGSGKTRLAAEVCERVLAMGWDAGRVVDLGSIEVDALEWPSLIVVDYAEQADSQALRRLLAEVANRPDGPAVRVLLLARDVGHWWDTVSPAVGTYTGTGEAVRFHLGDHALSGNERSAHAAVAAAEFAAWLDLAVPVAPDVTSPELDSPLLIHMAALLAVRGEYVDAASGAVRRRILVALLDRERQRWSALLPAHRLGGPEGLHPATVQRVVLCVTLARPHRTTVASLLAVLPELAGEAQVERRDKAARWLDALFSDGVWGPDLLVGQLLGETGQQGTDSDLGSIATRLLAYAEFGDASVAHLLNTVRLAAEHHLGPRMVLTDLMIGHLTGLVGQIHEGRDTSLIGALTAAAILCDAYGDRADELADAAAEAGGMIGDADPRSTPLLLALAMILTREYRRQCDSEQNPDADPDLFRPYLAEGLSRVARYWSDLGRPDEALPQIREAVAVFRALTETDPDQYRSRLARSLDHLGATLTELGRSDEALPVADEAVTIYRMLAEAEPDRHLDGLAVALNSLGIHWSMRGDPDRALPAGVEAVAIARTLTETGTAGYRDMLALFLSHLGVRLAEVGRSEEALGPTREAVAIFRELAEADPDRHREHLAGSLTNLGARLSEVGRLEEAVPLVEEAVAHLRSLARETPDRYQRRLAHALNNLAKDRADLGEGETALPLAEEAAAILTALAAADPDRYGPDLARCLKDLSDCLLGLGRHNEALLPMQDAVTILGPLAETDPDRYRPDLASCLSDLGACLWGLGWYDEALAPMQEAVALYRLLAEADPTRYRPKLARSLDRLGLGLSRFDAGRALPPAQEAVAIYRASAADDPHLHSDGLAASLTNLGARLSGLGRWDEGVPLAEEAVAIYRVLVDADPHLLPNLAGSLGNLGSLLSDRDHPERVLALSEEAVATFRVLDRDNPHRFRNDLAIGLTNLSQTLRSLGRIDQALATAEEAVELYAWLTEAQPDHYLPDLARATGYLSHCRAEAGQPDTALDAAYRAFEYTSQMAEPDQRMLIQCMELLSLRLSAMGEASQAMSWQRQAVSAATDLDGSLGDTRPDLVRTLDRLAELLAQAERPGPARLAREIATKHQAQLALEAAGNPGWLERRPVRVTG</sequence>
<dbReference type="Proteomes" id="UP001144280">
    <property type="component" value="Unassembled WGS sequence"/>
</dbReference>
<dbReference type="InterPro" id="IPR009003">
    <property type="entry name" value="Peptidase_S1_PA"/>
</dbReference>
<gene>
    <name evidence="2" type="ORF">Pa4123_07200</name>
</gene>
<dbReference type="Pfam" id="PF12862">
    <property type="entry name" value="ANAPC5"/>
    <property type="match status" value="1"/>
</dbReference>
<dbReference type="InterPro" id="IPR019734">
    <property type="entry name" value="TPR_rpt"/>
</dbReference>
<organism evidence="2 3">
    <name type="scientific">Phytohabitans aurantiacus</name>
    <dbReference type="NCBI Taxonomy" id="3016789"/>
    <lineage>
        <taxon>Bacteria</taxon>
        <taxon>Bacillati</taxon>
        <taxon>Actinomycetota</taxon>
        <taxon>Actinomycetes</taxon>
        <taxon>Micromonosporales</taxon>
        <taxon>Micromonosporaceae</taxon>
    </lineage>
</organism>
<protein>
    <recommendedName>
        <fullName evidence="1">Anaphase-promoting complex subunit 5 domain-containing protein</fullName>
    </recommendedName>
</protein>
<proteinExistence type="predicted"/>
<dbReference type="InterPro" id="IPR011990">
    <property type="entry name" value="TPR-like_helical_dom_sf"/>
</dbReference>